<evidence type="ECO:0000256" key="1">
    <source>
        <dbReference type="ARBA" id="ARBA00022605"/>
    </source>
</evidence>
<protein>
    <recommendedName>
        <fullName evidence="7">Shikimate kinase</fullName>
        <shortName evidence="7">SK</shortName>
        <ecNumber evidence="7">2.7.1.71</ecNumber>
    </recommendedName>
</protein>
<feature type="binding site" evidence="7">
    <location>
        <begin position="10"/>
        <end position="15"/>
    </location>
    <ligand>
        <name>ATP</name>
        <dbReference type="ChEBI" id="CHEBI:30616"/>
    </ligand>
</feature>
<dbReference type="GO" id="GO:0016301">
    <property type="term" value="F:kinase activity"/>
    <property type="evidence" value="ECO:0007669"/>
    <property type="project" value="UniProtKB-KW"/>
</dbReference>
<keyword evidence="7" id="KW-0460">Magnesium</keyword>
<dbReference type="PANTHER" id="PTHR21087:SF16">
    <property type="entry name" value="SHIKIMATE KINASE 1, CHLOROPLASTIC"/>
    <property type="match status" value="1"/>
</dbReference>
<comment type="similarity">
    <text evidence="7">Belongs to the shikimate kinase family.</text>
</comment>
<dbReference type="SUPFAM" id="SSF52540">
    <property type="entry name" value="P-loop containing nucleoside triphosphate hydrolases"/>
    <property type="match status" value="1"/>
</dbReference>
<evidence type="ECO:0000256" key="7">
    <source>
        <dbReference type="HAMAP-Rule" id="MF_00109"/>
    </source>
</evidence>
<sequence length="171" mass="19577">MIQVLIGYMGSGKSTIGKILAKKNDLAFIDFDEYIEKKEGLSIPEIFSQKGEIYFRKKETLYLSELLNAKPDAVVSLGGGTPCFGNNMDVVLNATENVFYLKLSVDVLEKRLKHEKAQRPLIKDIADAELSEFIRKHLFERNFYYLRAHHIISVNDETPEEIVHKIEEKLA</sequence>
<comment type="function">
    <text evidence="7">Catalyzes the specific phosphorylation of the 3-hydroxyl group of shikimic acid using ATP as a cosubstrate.</text>
</comment>
<keyword evidence="5 7" id="KW-0067">ATP-binding</keyword>
<feature type="binding site" evidence="7">
    <location>
        <position position="119"/>
    </location>
    <ligand>
        <name>ATP</name>
        <dbReference type="ChEBI" id="CHEBI:30616"/>
    </ligand>
</feature>
<reference evidence="8 9" key="1">
    <citation type="submission" date="2021-01" db="EMBL/GenBank/DDBJ databases">
        <title>Genome sequencing of Joostella atrarenae M1-2 (= KCTC 23194).</title>
        <authorList>
            <person name="Zakaria M.R."/>
            <person name="Lam M.Q."/>
            <person name="Chong C.S."/>
        </authorList>
    </citation>
    <scope>NUCLEOTIDE SEQUENCE [LARGE SCALE GENOMIC DNA]</scope>
    <source>
        <strain evidence="8 9">M1-2</strain>
    </source>
</reference>
<dbReference type="EMBL" id="JAETXX010000004">
    <property type="protein sequence ID" value="MCF8714924.1"/>
    <property type="molecule type" value="Genomic_DNA"/>
</dbReference>
<keyword evidence="2 7" id="KW-0808">Transferase</keyword>
<feature type="binding site" evidence="7">
    <location>
        <position position="56"/>
    </location>
    <ligand>
        <name>substrate</name>
    </ligand>
</feature>
<evidence type="ECO:0000256" key="2">
    <source>
        <dbReference type="ARBA" id="ARBA00022679"/>
    </source>
</evidence>
<keyword evidence="3 7" id="KW-0547">Nucleotide-binding</keyword>
<accession>A0ABS9J3B3</accession>
<dbReference type="Proteomes" id="UP000829517">
    <property type="component" value="Unassembled WGS sequence"/>
</dbReference>
<comment type="caution">
    <text evidence="8">The sequence shown here is derived from an EMBL/GenBank/DDBJ whole genome shotgun (WGS) entry which is preliminary data.</text>
</comment>
<organism evidence="8 9">
    <name type="scientific">Joostella atrarenae</name>
    <dbReference type="NCBI Taxonomy" id="679257"/>
    <lineage>
        <taxon>Bacteria</taxon>
        <taxon>Pseudomonadati</taxon>
        <taxon>Bacteroidota</taxon>
        <taxon>Flavobacteriia</taxon>
        <taxon>Flavobacteriales</taxon>
        <taxon>Flavobacteriaceae</taxon>
        <taxon>Joostella</taxon>
    </lineage>
</organism>
<name>A0ABS9J3B3_9FLAO</name>
<comment type="pathway">
    <text evidence="7">Metabolic intermediate biosynthesis; chorismate biosynthesis; chorismate from D-erythrose 4-phosphate and phosphoenolpyruvate: step 5/7.</text>
</comment>
<dbReference type="PRINTS" id="PR01100">
    <property type="entry name" value="SHIKIMTKNASE"/>
</dbReference>
<dbReference type="InterPro" id="IPR027417">
    <property type="entry name" value="P-loop_NTPase"/>
</dbReference>
<comment type="subcellular location">
    <subcellularLocation>
        <location evidence="7">Cytoplasm</location>
    </subcellularLocation>
</comment>
<dbReference type="Gene3D" id="3.40.50.300">
    <property type="entry name" value="P-loop containing nucleotide triphosphate hydrolases"/>
    <property type="match status" value="1"/>
</dbReference>
<comment type="caution">
    <text evidence="7">Lacks conserved residue(s) required for the propagation of feature annotation.</text>
</comment>
<evidence type="ECO:0000256" key="4">
    <source>
        <dbReference type="ARBA" id="ARBA00022777"/>
    </source>
</evidence>
<keyword evidence="4 7" id="KW-0418">Kinase</keyword>
<dbReference type="HAMAP" id="MF_00109">
    <property type="entry name" value="Shikimate_kinase"/>
    <property type="match status" value="1"/>
</dbReference>
<dbReference type="InterPro" id="IPR031322">
    <property type="entry name" value="Shikimate/glucono_kinase"/>
</dbReference>
<evidence type="ECO:0000256" key="3">
    <source>
        <dbReference type="ARBA" id="ARBA00022741"/>
    </source>
</evidence>
<dbReference type="InterPro" id="IPR000623">
    <property type="entry name" value="Shikimate_kinase/TSH1"/>
</dbReference>
<feature type="binding site" evidence="7">
    <location>
        <position position="79"/>
    </location>
    <ligand>
        <name>substrate</name>
    </ligand>
</feature>
<dbReference type="EC" id="2.7.1.71" evidence="7"/>
<dbReference type="RefSeq" id="WP_236958890.1">
    <property type="nucleotide sequence ID" value="NZ_JAETXX010000004.1"/>
</dbReference>
<gene>
    <name evidence="7" type="primary">aroK</name>
    <name evidence="8" type="ORF">JM658_08790</name>
</gene>
<keyword evidence="7" id="KW-0963">Cytoplasm</keyword>
<dbReference type="Pfam" id="PF01202">
    <property type="entry name" value="SKI"/>
    <property type="match status" value="1"/>
</dbReference>
<feature type="binding site" evidence="7">
    <location>
        <position position="141"/>
    </location>
    <ligand>
        <name>substrate</name>
    </ligand>
</feature>
<proteinExistence type="inferred from homology"/>
<dbReference type="PANTHER" id="PTHR21087">
    <property type="entry name" value="SHIKIMATE KINASE"/>
    <property type="match status" value="1"/>
</dbReference>
<feature type="binding site" evidence="7">
    <location>
        <position position="14"/>
    </location>
    <ligand>
        <name>Mg(2+)</name>
        <dbReference type="ChEBI" id="CHEBI:18420"/>
    </ligand>
</feature>
<dbReference type="CDD" id="cd00464">
    <property type="entry name" value="SK"/>
    <property type="match status" value="1"/>
</dbReference>
<comment type="cofactor">
    <cofactor evidence="7">
        <name>Mg(2+)</name>
        <dbReference type="ChEBI" id="CHEBI:18420"/>
    </cofactor>
    <text evidence="7">Binds 1 Mg(2+) ion per subunit.</text>
</comment>
<evidence type="ECO:0000313" key="9">
    <source>
        <dbReference type="Proteomes" id="UP000829517"/>
    </source>
</evidence>
<comment type="catalytic activity">
    <reaction evidence="7">
        <text>shikimate + ATP = 3-phosphoshikimate + ADP + H(+)</text>
        <dbReference type="Rhea" id="RHEA:13121"/>
        <dbReference type="ChEBI" id="CHEBI:15378"/>
        <dbReference type="ChEBI" id="CHEBI:30616"/>
        <dbReference type="ChEBI" id="CHEBI:36208"/>
        <dbReference type="ChEBI" id="CHEBI:145989"/>
        <dbReference type="ChEBI" id="CHEBI:456216"/>
        <dbReference type="EC" id="2.7.1.71"/>
    </reaction>
</comment>
<keyword evidence="1 7" id="KW-0028">Amino-acid biosynthesis</keyword>
<comment type="subunit">
    <text evidence="7">Monomer.</text>
</comment>
<evidence type="ECO:0000256" key="5">
    <source>
        <dbReference type="ARBA" id="ARBA00022840"/>
    </source>
</evidence>
<keyword evidence="6 7" id="KW-0057">Aromatic amino acid biosynthesis</keyword>
<evidence type="ECO:0000256" key="6">
    <source>
        <dbReference type="ARBA" id="ARBA00023141"/>
    </source>
</evidence>
<feature type="binding site" evidence="7">
    <location>
        <position position="32"/>
    </location>
    <ligand>
        <name>substrate</name>
    </ligand>
</feature>
<evidence type="ECO:0000313" key="8">
    <source>
        <dbReference type="EMBL" id="MCF8714924.1"/>
    </source>
</evidence>
<keyword evidence="9" id="KW-1185">Reference proteome</keyword>
<keyword evidence="7" id="KW-0479">Metal-binding</keyword>